<dbReference type="AlphaFoldDB" id="A0A6J5Z6W9"/>
<keyword evidence="1" id="KW-1133">Transmembrane helix</keyword>
<keyword evidence="1" id="KW-0812">Transmembrane</keyword>
<evidence type="ECO:0000256" key="1">
    <source>
        <dbReference type="SAM" id="Phobius"/>
    </source>
</evidence>
<feature type="transmembrane region" description="Helical" evidence="1">
    <location>
        <begin position="23"/>
        <end position="41"/>
    </location>
</feature>
<organism evidence="2">
    <name type="scientific">freshwater metagenome</name>
    <dbReference type="NCBI Taxonomy" id="449393"/>
    <lineage>
        <taxon>unclassified sequences</taxon>
        <taxon>metagenomes</taxon>
        <taxon>ecological metagenomes</taxon>
    </lineage>
</organism>
<gene>
    <name evidence="2" type="ORF">UFOPK3820_00589</name>
</gene>
<dbReference type="EMBL" id="CAESAB010000016">
    <property type="protein sequence ID" value="CAB4336200.1"/>
    <property type="molecule type" value="Genomic_DNA"/>
</dbReference>
<proteinExistence type="predicted"/>
<protein>
    <submittedName>
        <fullName evidence="2">Unannotated protein</fullName>
    </submittedName>
</protein>
<name>A0A6J5Z6W9_9ZZZZ</name>
<accession>A0A6J5Z6W9</accession>
<sequence length="399" mass="42005">MTDDQYHDDPIEELPKRKLRNNLLTPAALILGSVLFFQSTLAGNISLSSGTGIEFGQGVSQTVACSGSNNLTLTPYSNFVNASGGGGTHYFNSLTVSGIPSSCDGAQFQINAYGNSNASPLALYNTTSTDVIVADVASTFRLDIRASGITLTNNSSSSFTVTFDTPVAASTSVFKLTMQSTTNSARTTYTLGNTGPGGGMIFYYSETGFNCGPAHSATGSPSGGLCNYLEVAPRTWSSATDPLRAWSNASDYNYDIAGVTVQSSGFYTTAGVGLGYKDSLAIVSNGRGIDSATAAAALAREYRGGSKSDWYLGSPAELNLLCQWARGVASNVTTECIGGTLNSPVYGADTAGIRADFYWASTQATPPSYAFTFHFNPSSTVTRSRQKFTDNYVRPIRAF</sequence>
<reference evidence="2" key="1">
    <citation type="submission" date="2020-05" db="EMBL/GenBank/DDBJ databases">
        <authorList>
            <person name="Chiriac C."/>
            <person name="Salcher M."/>
            <person name="Ghai R."/>
            <person name="Kavagutti S V."/>
        </authorList>
    </citation>
    <scope>NUCLEOTIDE SEQUENCE</scope>
</reference>
<evidence type="ECO:0000313" key="2">
    <source>
        <dbReference type="EMBL" id="CAB4336200.1"/>
    </source>
</evidence>
<keyword evidence="1" id="KW-0472">Membrane</keyword>